<organism evidence="4 5">
    <name type="scientific">Entotheonella factor</name>
    <dbReference type="NCBI Taxonomy" id="1429438"/>
    <lineage>
        <taxon>Bacteria</taxon>
        <taxon>Pseudomonadati</taxon>
        <taxon>Nitrospinota/Tectimicrobiota group</taxon>
        <taxon>Candidatus Tectimicrobiota</taxon>
        <taxon>Candidatus Entotheonellia</taxon>
        <taxon>Candidatus Entotheonellales</taxon>
        <taxon>Candidatus Entotheonellaceae</taxon>
        <taxon>Candidatus Entotheonella</taxon>
    </lineage>
</organism>
<dbReference type="SUPFAM" id="SSF55031">
    <property type="entry name" value="Bacterial exopeptidase dimerisation domain"/>
    <property type="match status" value="1"/>
</dbReference>
<dbReference type="GO" id="GO:0016787">
    <property type="term" value="F:hydrolase activity"/>
    <property type="evidence" value="ECO:0007669"/>
    <property type="project" value="UniProtKB-KW"/>
</dbReference>
<keyword evidence="1" id="KW-0479">Metal-binding</keyword>
<evidence type="ECO:0000313" key="5">
    <source>
        <dbReference type="Proteomes" id="UP000019141"/>
    </source>
</evidence>
<gene>
    <name evidence="4" type="ORF">ETSY1_18365</name>
</gene>
<keyword evidence="2" id="KW-0378">Hydrolase</keyword>
<dbReference type="Pfam" id="PF07687">
    <property type="entry name" value="M20_dimer"/>
    <property type="match status" value="1"/>
</dbReference>
<feature type="domain" description="Peptidase M20 dimerisation" evidence="3">
    <location>
        <begin position="186"/>
        <end position="281"/>
    </location>
</feature>
<dbReference type="PANTHER" id="PTHR43808">
    <property type="entry name" value="ACETYLORNITHINE DEACETYLASE"/>
    <property type="match status" value="1"/>
</dbReference>
<comment type="caution">
    <text evidence="4">The sequence shown here is derived from an EMBL/GenBank/DDBJ whole genome shotgun (WGS) entry which is preliminary data.</text>
</comment>
<dbReference type="Pfam" id="PF01546">
    <property type="entry name" value="Peptidase_M20"/>
    <property type="match status" value="1"/>
</dbReference>
<reference evidence="4 5" key="1">
    <citation type="journal article" date="2014" name="Nature">
        <title>An environmental bacterial taxon with a large and distinct metabolic repertoire.</title>
        <authorList>
            <person name="Wilson M.C."/>
            <person name="Mori T."/>
            <person name="Ruckert C."/>
            <person name="Uria A.R."/>
            <person name="Helf M.J."/>
            <person name="Takada K."/>
            <person name="Gernert C."/>
            <person name="Steffens U.A."/>
            <person name="Heycke N."/>
            <person name="Schmitt S."/>
            <person name="Rinke C."/>
            <person name="Helfrich E.J."/>
            <person name="Brachmann A.O."/>
            <person name="Gurgui C."/>
            <person name="Wakimoto T."/>
            <person name="Kracht M."/>
            <person name="Crusemann M."/>
            <person name="Hentschel U."/>
            <person name="Abe I."/>
            <person name="Matsunaga S."/>
            <person name="Kalinowski J."/>
            <person name="Takeyama H."/>
            <person name="Piel J."/>
        </authorList>
    </citation>
    <scope>NUCLEOTIDE SEQUENCE [LARGE SCALE GENOMIC DNA]</scope>
    <source>
        <strain evidence="5">TSY1</strain>
    </source>
</reference>
<name>W4LKM1_ENTF1</name>
<dbReference type="HOGENOM" id="CLU_051308_0_0_7"/>
<dbReference type="InterPro" id="IPR036264">
    <property type="entry name" value="Bact_exopeptidase_dim_dom"/>
</dbReference>
<dbReference type="Proteomes" id="UP000019141">
    <property type="component" value="Unassembled WGS sequence"/>
</dbReference>
<accession>W4LKM1</accession>
<sequence>MALQTSFTVEDGLAWFAETLDDVAEETLHLCRIPGPTFDEAERAAYAEARMRAIGLDDVQVDEIYNVTGMIEGDRKGPTTLVAAHIDTVFPRGTPLDVRRTSNRLYGPSIGDNSVAVAGMLQVAQGIRRLDELPPGRIIFAANVGEEGLGNLCGIRALLEKWQDQVDTVLAVEGHGVDEIRNAGIGSTRLEITFEGEGGHSWGAFGTPSAIHAMGSAIHKISRLKMSQQPKTSYNVGLVEGGESVNTIAPRATMLLDLRSVDPVYLQRLEQRVTRVFETVAQDTGIRIESRTVGQRPAATLDIAHPLCQQMQAIRQRLRLRQATFSASSTDANLPLSQGIPSLCLGMTRGGLAHTVREYIDIPPILLGLRQLYLAILASLESKEVGTE</sequence>
<dbReference type="InterPro" id="IPR002933">
    <property type="entry name" value="Peptidase_M20"/>
</dbReference>
<dbReference type="GO" id="GO:0046872">
    <property type="term" value="F:metal ion binding"/>
    <property type="evidence" value="ECO:0007669"/>
    <property type="project" value="UniProtKB-KW"/>
</dbReference>
<evidence type="ECO:0000259" key="3">
    <source>
        <dbReference type="Pfam" id="PF07687"/>
    </source>
</evidence>
<keyword evidence="5" id="KW-1185">Reference proteome</keyword>
<dbReference type="Gene3D" id="3.30.70.360">
    <property type="match status" value="1"/>
</dbReference>
<dbReference type="PANTHER" id="PTHR43808:SF17">
    <property type="entry name" value="PEPTIDASE M20"/>
    <property type="match status" value="1"/>
</dbReference>
<dbReference type="EMBL" id="AZHW01000544">
    <property type="protein sequence ID" value="ETW98532.1"/>
    <property type="molecule type" value="Genomic_DNA"/>
</dbReference>
<dbReference type="Gene3D" id="3.40.630.10">
    <property type="entry name" value="Zn peptidases"/>
    <property type="match status" value="1"/>
</dbReference>
<dbReference type="InterPro" id="IPR050072">
    <property type="entry name" value="Peptidase_M20A"/>
</dbReference>
<dbReference type="SUPFAM" id="SSF53187">
    <property type="entry name" value="Zn-dependent exopeptidases"/>
    <property type="match status" value="1"/>
</dbReference>
<dbReference type="AlphaFoldDB" id="W4LKM1"/>
<evidence type="ECO:0000313" key="4">
    <source>
        <dbReference type="EMBL" id="ETW98532.1"/>
    </source>
</evidence>
<evidence type="ECO:0000256" key="1">
    <source>
        <dbReference type="ARBA" id="ARBA00022723"/>
    </source>
</evidence>
<protein>
    <recommendedName>
        <fullName evidence="3">Peptidase M20 dimerisation domain-containing protein</fullName>
    </recommendedName>
</protein>
<proteinExistence type="predicted"/>
<dbReference type="InterPro" id="IPR011650">
    <property type="entry name" value="Peptidase_M20_dimer"/>
</dbReference>
<evidence type="ECO:0000256" key="2">
    <source>
        <dbReference type="ARBA" id="ARBA00022801"/>
    </source>
</evidence>